<keyword evidence="1" id="KW-0175">Coiled coil</keyword>
<name>A0A5C3QW84_9AGAR</name>
<feature type="region of interest" description="Disordered" evidence="2">
    <location>
        <begin position="819"/>
        <end position="898"/>
    </location>
</feature>
<keyword evidence="4" id="KW-1185">Reference proteome</keyword>
<feature type="compositionally biased region" description="Polar residues" evidence="2">
    <location>
        <begin position="763"/>
        <end position="775"/>
    </location>
</feature>
<dbReference type="PANTHER" id="PTHR15157">
    <property type="entry name" value="UV RADIATION RESISTANCE-ASSOCIATED GENE PROTEIN"/>
    <property type="match status" value="1"/>
</dbReference>
<feature type="compositionally biased region" description="Polar residues" evidence="2">
    <location>
        <begin position="159"/>
        <end position="169"/>
    </location>
</feature>
<gene>
    <name evidence="3" type="ORF">BDV98DRAFT_144815</name>
</gene>
<feature type="region of interest" description="Disordered" evidence="2">
    <location>
        <begin position="746"/>
        <end position="793"/>
    </location>
</feature>
<dbReference type="OrthoDB" id="72772at2759"/>
<evidence type="ECO:0000313" key="4">
    <source>
        <dbReference type="Proteomes" id="UP000305067"/>
    </source>
</evidence>
<feature type="region of interest" description="Disordered" evidence="2">
    <location>
        <begin position="91"/>
        <end position="169"/>
    </location>
</feature>
<dbReference type="GO" id="GO:0000149">
    <property type="term" value="F:SNARE binding"/>
    <property type="evidence" value="ECO:0007669"/>
    <property type="project" value="TreeGrafter"/>
</dbReference>
<organism evidence="3 4">
    <name type="scientific">Pterulicium gracile</name>
    <dbReference type="NCBI Taxonomy" id="1884261"/>
    <lineage>
        <taxon>Eukaryota</taxon>
        <taxon>Fungi</taxon>
        <taxon>Dikarya</taxon>
        <taxon>Basidiomycota</taxon>
        <taxon>Agaricomycotina</taxon>
        <taxon>Agaricomycetes</taxon>
        <taxon>Agaricomycetidae</taxon>
        <taxon>Agaricales</taxon>
        <taxon>Pleurotineae</taxon>
        <taxon>Pterulaceae</taxon>
        <taxon>Pterulicium</taxon>
    </lineage>
</organism>
<feature type="compositionally biased region" description="Low complexity" evidence="2">
    <location>
        <begin position="776"/>
        <end position="790"/>
    </location>
</feature>
<dbReference type="AlphaFoldDB" id="A0A5C3QW84"/>
<dbReference type="EMBL" id="ML178815">
    <property type="protein sequence ID" value="TFL06283.1"/>
    <property type="molecule type" value="Genomic_DNA"/>
</dbReference>
<evidence type="ECO:0000256" key="1">
    <source>
        <dbReference type="ARBA" id="ARBA00023054"/>
    </source>
</evidence>
<feature type="compositionally biased region" description="Basic and acidic residues" evidence="2">
    <location>
        <begin position="426"/>
        <end position="439"/>
    </location>
</feature>
<dbReference type="GO" id="GO:0035493">
    <property type="term" value="P:SNARE complex assembly"/>
    <property type="evidence" value="ECO:0007669"/>
    <property type="project" value="TreeGrafter"/>
</dbReference>
<accession>A0A5C3QW84</accession>
<evidence type="ECO:0000256" key="2">
    <source>
        <dbReference type="SAM" id="MobiDB-lite"/>
    </source>
</evidence>
<feature type="compositionally biased region" description="Polar residues" evidence="2">
    <location>
        <begin position="819"/>
        <end position="830"/>
    </location>
</feature>
<dbReference type="GO" id="GO:0005768">
    <property type="term" value="C:endosome"/>
    <property type="evidence" value="ECO:0007669"/>
    <property type="project" value="TreeGrafter"/>
</dbReference>
<dbReference type="STRING" id="1884261.A0A5C3QW84"/>
<reference evidence="3 4" key="1">
    <citation type="journal article" date="2019" name="Nat. Ecol. Evol.">
        <title>Megaphylogeny resolves global patterns of mushroom evolution.</title>
        <authorList>
            <person name="Varga T."/>
            <person name="Krizsan K."/>
            <person name="Foldi C."/>
            <person name="Dima B."/>
            <person name="Sanchez-Garcia M."/>
            <person name="Sanchez-Ramirez S."/>
            <person name="Szollosi G.J."/>
            <person name="Szarkandi J.G."/>
            <person name="Papp V."/>
            <person name="Albert L."/>
            <person name="Andreopoulos W."/>
            <person name="Angelini C."/>
            <person name="Antonin V."/>
            <person name="Barry K.W."/>
            <person name="Bougher N.L."/>
            <person name="Buchanan P."/>
            <person name="Buyck B."/>
            <person name="Bense V."/>
            <person name="Catcheside P."/>
            <person name="Chovatia M."/>
            <person name="Cooper J."/>
            <person name="Damon W."/>
            <person name="Desjardin D."/>
            <person name="Finy P."/>
            <person name="Geml J."/>
            <person name="Haridas S."/>
            <person name="Hughes K."/>
            <person name="Justo A."/>
            <person name="Karasinski D."/>
            <person name="Kautmanova I."/>
            <person name="Kiss B."/>
            <person name="Kocsube S."/>
            <person name="Kotiranta H."/>
            <person name="LaButti K.M."/>
            <person name="Lechner B.E."/>
            <person name="Liimatainen K."/>
            <person name="Lipzen A."/>
            <person name="Lukacs Z."/>
            <person name="Mihaltcheva S."/>
            <person name="Morgado L.N."/>
            <person name="Niskanen T."/>
            <person name="Noordeloos M.E."/>
            <person name="Ohm R.A."/>
            <person name="Ortiz-Santana B."/>
            <person name="Ovrebo C."/>
            <person name="Racz N."/>
            <person name="Riley R."/>
            <person name="Savchenko A."/>
            <person name="Shiryaev A."/>
            <person name="Soop K."/>
            <person name="Spirin V."/>
            <person name="Szebenyi C."/>
            <person name="Tomsovsky M."/>
            <person name="Tulloss R.E."/>
            <person name="Uehling J."/>
            <person name="Grigoriev I.V."/>
            <person name="Vagvolgyi C."/>
            <person name="Papp T."/>
            <person name="Martin F.M."/>
            <person name="Miettinen O."/>
            <person name="Hibbett D.S."/>
            <person name="Nagy L.G."/>
        </authorList>
    </citation>
    <scope>NUCLEOTIDE SEQUENCE [LARGE SCALE GENOMIC DNA]</scope>
    <source>
        <strain evidence="3 4">CBS 309.79</strain>
    </source>
</reference>
<sequence length="898" mass="98119">MVSPLLPSSSSSSVFTQKRARNLTSIHIKNLTPFPVRDAFASAITQQPPLHQPTFSGHFSDDIDITLARRRSRRVSVGSVRTLKSLRTDEDVEDLFSPPQSADAPERKRTTSARSGTGAVKSAHDQAHPPNSSRTNVPLRRRRTSSSSQTSPGARNHRQAQSGVSTLPLDNTQDALEKVVSSRLVDTFITIHIHSSSETIDTVQRNDTHSATSPKGPTHHLRPTGMQDGNPAETLRKSRHARALSVQSSPVATHKRTPSVPSGKQATSRSPSSARSVTENHIPSYISPVHRPSTNPNFSLNPTADFGPWSDLRSTKLKVCLYGRVGDDWPTLNGDKGKGKAVYRPDGDGTDSSKEFRILKEWIADLEDLVPAPEELPSNCLAFELNTTGELYCVPDHLHHQRPPPSNGYASDSELTSGGAVTDAAKLSEERHEEWERDTQPTARTASWEDLFKMATLQTCIVDHQTSLAEVTKKMDTLVLGGPVSACKRDVFERELRLSVLQSNLQESRTKSASLRDKIRNLRECIKDRRQLLGQAYEHQSLDIGDIALAEETIDDERHRLFTLRAAIPPTRTALLTTLSSIYPIELLSPPDLLYTILDAPLPIPLSSSDPAPPLHLPSHSSVTEEAVAAALGFAAQLLQLLAAYLRKGLVYPVTCVGSRSFVRDDISAMVGPRMFPLFTKGIDMYRFEYAVFLLNKNIEMLMIDRNLRALDVRHTLPNLKNLLLTLSDDLDIPVLTPRFSVASSLTSTLQGPSTKPPPDLLTDSNVEDANSNRLSTPSEEPPGSGSATPVATVDSRKSKSFLGGFTGFNILSHYYPKSTPSQGTSSETDANGAADVRDNGSDDDGEDRRTIRGLEVHTPLADQSTSPIDRCTAMEKVGQGQEATGHEPSSHPSSIVS</sequence>
<feature type="region of interest" description="Disordered" evidence="2">
    <location>
        <begin position="398"/>
        <end position="442"/>
    </location>
</feature>
<feature type="compositionally biased region" description="Basic and acidic residues" evidence="2">
    <location>
        <begin position="836"/>
        <end position="856"/>
    </location>
</feature>
<protein>
    <recommendedName>
        <fullName evidence="5">UV radiation resistance protein and autophagy-related subunit 14-domain-containing protein</fullName>
    </recommendedName>
</protein>
<feature type="region of interest" description="Disordered" evidence="2">
    <location>
        <begin position="200"/>
        <end position="296"/>
    </location>
</feature>
<evidence type="ECO:0008006" key="5">
    <source>
        <dbReference type="Google" id="ProtNLM"/>
    </source>
</evidence>
<proteinExistence type="predicted"/>
<dbReference type="PANTHER" id="PTHR15157:SF5">
    <property type="entry name" value="UV RADIATION RESISTANCE-ASSOCIATED GENE PROTEIN"/>
    <property type="match status" value="1"/>
</dbReference>
<feature type="compositionally biased region" description="Polar residues" evidence="2">
    <location>
        <begin position="259"/>
        <end position="281"/>
    </location>
</feature>
<dbReference type="Proteomes" id="UP000305067">
    <property type="component" value="Unassembled WGS sequence"/>
</dbReference>
<evidence type="ECO:0000313" key="3">
    <source>
        <dbReference type="EMBL" id="TFL06283.1"/>
    </source>
</evidence>
<feature type="compositionally biased region" description="Polar residues" evidence="2">
    <location>
        <begin position="203"/>
        <end position="215"/>
    </location>
</feature>
<dbReference type="GO" id="GO:0000323">
    <property type="term" value="C:lytic vacuole"/>
    <property type="evidence" value="ECO:0007669"/>
    <property type="project" value="TreeGrafter"/>
</dbReference>